<feature type="non-terminal residue" evidence="2">
    <location>
        <position position="1"/>
    </location>
</feature>
<evidence type="ECO:0000313" key="3">
    <source>
        <dbReference type="Proteomes" id="UP001432027"/>
    </source>
</evidence>
<reference evidence="2" key="1">
    <citation type="submission" date="2023-10" db="EMBL/GenBank/DDBJ databases">
        <title>Genome assembly of Pristionchus species.</title>
        <authorList>
            <person name="Yoshida K."/>
            <person name="Sommer R.J."/>
        </authorList>
    </citation>
    <scope>NUCLEOTIDE SEQUENCE</scope>
    <source>
        <strain evidence="2">RS0144</strain>
    </source>
</reference>
<keyword evidence="1" id="KW-0812">Transmembrane</keyword>
<protein>
    <recommendedName>
        <fullName evidence="4">G protein-coupled receptor</fullName>
    </recommendedName>
</protein>
<keyword evidence="1" id="KW-0472">Membrane</keyword>
<organism evidence="2 3">
    <name type="scientific">Pristionchus entomophagus</name>
    <dbReference type="NCBI Taxonomy" id="358040"/>
    <lineage>
        <taxon>Eukaryota</taxon>
        <taxon>Metazoa</taxon>
        <taxon>Ecdysozoa</taxon>
        <taxon>Nematoda</taxon>
        <taxon>Chromadorea</taxon>
        <taxon>Rhabditida</taxon>
        <taxon>Rhabditina</taxon>
        <taxon>Diplogasteromorpha</taxon>
        <taxon>Diplogasteroidea</taxon>
        <taxon>Neodiplogasteridae</taxon>
        <taxon>Pristionchus</taxon>
    </lineage>
</organism>
<feature type="transmembrane region" description="Helical" evidence="1">
    <location>
        <begin position="30"/>
        <end position="50"/>
    </location>
</feature>
<evidence type="ECO:0000256" key="1">
    <source>
        <dbReference type="SAM" id="Phobius"/>
    </source>
</evidence>
<accession>A0AAV5TYU5</accession>
<proteinExistence type="predicted"/>
<evidence type="ECO:0000313" key="2">
    <source>
        <dbReference type="EMBL" id="GMS99398.1"/>
    </source>
</evidence>
<dbReference type="Proteomes" id="UP001432027">
    <property type="component" value="Unassembled WGS sequence"/>
</dbReference>
<name>A0AAV5TYU5_9BILA</name>
<feature type="non-terminal residue" evidence="2">
    <location>
        <position position="99"/>
    </location>
</feature>
<dbReference type="EMBL" id="BTSX01000005">
    <property type="protein sequence ID" value="GMS99398.1"/>
    <property type="molecule type" value="Genomic_DNA"/>
</dbReference>
<feature type="transmembrane region" description="Helical" evidence="1">
    <location>
        <begin position="62"/>
        <end position="82"/>
    </location>
</feature>
<gene>
    <name evidence="2" type="ORF">PENTCL1PPCAC_21573</name>
</gene>
<comment type="caution">
    <text evidence="2">The sequence shown here is derived from an EMBL/GenBank/DDBJ whole genome shotgun (WGS) entry which is preliminary data.</text>
</comment>
<keyword evidence="3" id="KW-1185">Reference proteome</keyword>
<sequence length="99" mass="11584">NNSRAALMDDKTYWVNADIFTRHYEYHPKLTLAFSIIGNLLFGLIIYSCYKRGVIRKYINDIFPILAFAFTSSSLASISTFFEEWRIREESPAESEKLF</sequence>
<evidence type="ECO:0008006" key="4">
    <source>
        <dbReference type="Google" id="ProtNLM"/>
    </source>
</evidence>
<dbReference type="AlphaFoldDB" id="A0AAV5TYU5"/>
<keyword evidence="1" id="KW-1133">Transmembrane helix</keyword>